<dbReference type="SUPFAM" id="SSF48498">
    <property type="entry name" value="Tetracyclin repressor-like, C-terminal domain"/>
    <property type="match status" value="1"/>
</dbReference>
<reference evidence="6" key="1">
    <citation type="submission" date="2022-04" db="EMBL/GenBank/DDBJ databases">
        <authorList>
            <person name="Criscuolo A."/>
        </authorList>
    </citation>
    <scope>NUCLEOTIDE SEQUENCE</scope>
    <source>
        <strain evidence="6">CIP111895</strain>
    </source>
</reference>
<feature type="domain" description="HTH tetR-type" evidence="5">
    <location>
        <begin position="14"/>
        <end position="74"/>
    </location>
</feature>
<evidence type="ECO:0000256" key="1">
    <source>
        <dbReference type="ARBA" id="ARBA00023015"/>
    </source>
</evidence>
<evidence type="ECO:0000256" key="3">
    <source>
        <dbReference type="ARBA" id="ARBA00023163"/>
    </source>
</evidence>
<keyword evidence="1" id="KW-0805">Transcription regulation</keyword>
<organism evidence="6 7">
    <name type="scientific">Neobacillus rhizosphaerae</name>
    <dbReference type="NCBI Taxonomy" id="2880965"/>
    <lineage>
        <taxon>Bacteria</taxon>
        <taxon>Bacillati</taxon>
        <taxon>Bacillota</taxon>
        <taxon>Bacilli</taxon>
        <taxon>Bacillales</taxon>
        <taxon>Bacillaceae</taxon>
        <taxon>Neobacillus</taxon>
    </lineage>
</organism>
<keyword evidence="2 4" id="KW-0238">DNA-binding</keyword>
<name>A0ABN8KM10_9BACI</name>
<keyword evidence="3" id="KW-0804">Transcription</keyword>
<dbReference type="PANTHER" id="PTHR30055">
    <property type="entry name" value="HTH-TYPE TRANSCRIPTIONAL REGULATOR RUTR"/>
    <property type="match status" value="1"/>
</dbReference>
<dbReference type="RefSeq" id="WP_248734813.1">
    <property type="nucleotide sequence ID" value="NZ_CALBWS010000007.1"/>
</dbReference>
<dbReference type="PANTHER" id="PTHR30055:SF234">
    <property type="entry name" value="HTH-TYPE TRANSCRIPTIONAL REGULATOR BETI"/>
    <property type="match status" value="1"/>
</dbReference>
<keyword evidence="7" id="KW-1185">Reference proteome</keyword>
<dbReference type="InterPro" id="IPR036271">
    <property type="entry name" value="Tet_transcr_reg_TetR-rel_C_sf"/>
</dbReference>
<protein>
    <submittedName>
        <fullName evidence="6">HTH-type transcriptional regulator BetI</fullName>
    </submittedName>
</protein>
<sequence>MAPLNEEQLIQIRDERREQILAAALSVFSRRGVAGTKMSMIVKEAGISHGLVYHYFKSKEELFVTLVKGAIEGAQEAMSFVTSLPGTAYDKIRKLVEEMMDEEGAPFFQLIYQARTSDGVPEEARILINQYTLDDYVSILRPLFEEGQRDGTIAPGDPGELIAGFLTVLTGVMMVGSVDERQFRIPDIEMLMRMISK</sequence>
<dbReference type="Gene3D" id="1.10.357.10">
    <property type="entry name" value="Tetracycline Repressor, domain 2"/>
    <property type="match status" value="1"/>
</dbReference>
<comment type="caution">
    <text evidence="6">The sequence shown here is derived from an EMBL/GenBank/DDBJ whole genome shotgun (WGS) entry which is preliminary data.</text>
</comment>
<dbReference type="PRINTS" id="PR00455">
    <property type="entry name" value="HTHTETR"/>
</dbReference>
<dbReference type="InterPro" id="IPR050109">
    <property type="entry name" value="HTH-type_TetR-like_transc_reg"/>
</dbReference>
<dbReference type="EMBL" id="CALBWS010000007">
    <property type="protein sequence ID" value="CAH2714498.1"/>
    <property type="molecule type" value="Genomic_DNA"/>
</dbReference>
<evidence type="ECO:0000313" key="6">
    <source>
        <dbReference type="EMBL" id="CAH2714498.1"/>
    </source>
</evidence>
<evidence type="ECO:0000256" key="4">
    <source>
        <dbReference type="PROSITE-ProRule" id="PRU00335"/>
    </source>
</evidence>
<dbReference type="Pfam" id="PF00440">
    <property type="entry name" value="TetR_N"/>
    <property type="match status" value="1"/>
</dbReference>
<dbReference type="InterPro" id="IPR001647">
    <property type="entry name" value="HTH_TetR"/>
</dbReference>
<dbReference type="SUPFAM" id="SSF46689">
    <property type="entry name" value="Homeodomain-like"/>
    <property type="match status" value="1"/>
</dbReference>
<feature type="DNA-binding region" description="H-T-H motif" evidence="4">
    <location>
        <begin position="37"/>
        <end position="56"/>
    </location>
</feature>
<proteinExistence type="predicted"/>
<dbReference type="InterPro" id="IPR009057">
    <property type="entry name" value="Homeodomain-like_sf"/>
</dbReference>
<dbReference type="Proteomes" id="UP000838308">
    <property type="component" value="Unassembled WGS sequence"/>
</dbReference>
<accession>A0ABN8KM10</accession>
<evidence type="ECO:0000313" key="7">
    <source>
        <dbReference type="Proteomes" id="UP000838308"/>
    </source>
</evidence>
<dbReference type="PROSITE" id="PS50977">
    <property type="entry name" value="HTH_TETR_2"/>
    <property type="match status" value="1"/>
</dbReference>
<evidence type="ECO:0000259" key="5">
    <source>
        <dbReference type="PROSITE" id="PS50977"/>
    </source>
</evidence>
<evidence type="ECO:0000256" key="2">
    <source>
        <dbReference type="ARBA" id="ARBA00023125"/>
    </source>
</evidence>
<gene>
    <name evidence="6" type="primary">betI_2</name>
    <name evidence="6" type="ORF">BACCIP111895_01661</name>
</gene>